<organism evidence="1 2">
    <name type="scientific">Clostridium phage CPQ3</name>
    <dbReference type="NCBI Taxonomy" id="2863149"/>
    <lineage>
        <taxon>Viruses</taxon>
        <taxon>Duplodnaviria</taxon>
        <taxon>Heunggongvirae</taxon>
        <taxon>Uroviricota</taxon>
        <taxon>Caudoviricetes</taxon>
        <taxon>Guelinviridae</taxon>
        <taxon>Brucesealvirus</taxon>
        <taxon>Brucesealvirus cpq3</taxon>
    </lineage>
</organism>
<proteinExistence type="predicted"/>
<reference evidence="1" key="1">
    <citation type="submission" date="2021-06" db="EMBL/GenBank/DDBJ databases">
        <authorList>
            <person name="Noor Mohammadi T."/>
            <person name="Li Y."/>
            <person name="Shen C."/>
            <person name="Masuda Y."/>
            <person name="Honjoh K.-I."/>
            <person name="Miyamoto T."/>
        </authorList>
    </citation>
    <scope>NUCLEOTIDE SEQUENCE</scope>
</reference>
<sequence length="74" mass="8929">MTKLEMINEINRIWGVMKNNNMDFKFSNQLEENLKSVGIEKYYVCMSHKKVDIENHMEQVINTVYDLNMQDLVW</sequence>
<accession>A0A9Q7BL84</accession>
<dbReference type="EMBL" id="MZ401005">
    <property type="protein sequence ID" value="QYC53077.1"/>
    <property type="molecule type" value="Genomic_DNA"/>
</dbReference>
<evidence type="ECO:0000313" key="2">
    <source>
        <dbReference type="Proteomes" id="UP001144712"/>
    </source>
</evidence>
<protein>
    <submittedName>
        <fullName evidence="1">Uncharacterized protein</fullName>
    </submittedName>
</protein>
<keyword evidence="2" id="KW-1185">Reference proteome</keyword>
<dbReference type="Proteomes" id="UP001144712">
    <property type="component" value="Segment"/>
</dbReference>
<name>A0A9Q7BL84_9CAUD</name>
<evidence type="ECO:0000313" key="1">
    <source>
        <dbReference type="EMBL" id="QYC53077.1"/>
    </source>
</evidence>